<accession>C7XUW3</accession>
<dbReference type="EMBL" id="GG698802">
    <property type="protein sequence ID" value="EEU31074.1"/>
    <property type="molecule type" value="Genomic_DNA"/>
</dbReference>
<evidence type="ECO:0008006" key="3">
    <source>
        <dbReference type="Google" id="ProtNLM"/>
    </source>
</evidence>
<proteinExistence type="predicted"/>
<evidence type="ECO:0000313" key="1">
    <source>
        <dbReference type="EMBL" id="EEU31074.1"/>
    </source>
</evidence>
<organism evidence="1 2">
    <name type="scientific">Limosilactobacillus coleohominis 101-4-CHN</name>
    <dbReference type="NCBI Taxonomy" id="575594"/>
    <lineage>
        <taxon>Bacteria</taxon>
        <taxon>Bacillati</taxon>
        <taxon>Bacillota</taxon>
        <taxon>Bacilli</taxon>
        <taxon>Lactobacillales</taxon>
        <taxon>Lactobacillaceae</taxon>
        <taxon>Limosilactobacillus</taxon>
    </lineage>
</organism>
<gene>
    <name evidence="1" type="ORF">HMPREF0501_00479</name>
</gene>
<sequence length="220" mass="26187">MIIRLNDDPDLTKLLKYKRKGKHIRVKVEAIDDRQISDDQRKKIFALINDFCNYTGDVQHDAEEYFKFRTQMSFGIEYFHLSNCSVTTANQMILTILDFLFEENIPFKLKTWEAIPNEFPKQVLAMKTRSCVICGKPNADLAHYRAVGMGRNRHEIDERKMYFMSLCREHHQYQHQIGINSFCQKFHIKPVKLSDEDLVRFHILTKKRLKELKEDDREKA</sequence>
<dbReference type="InterPro" id="IPR041242">
    <property type="entry name" value="HNHc_6"/>
</dbReference>
<reference evidence="1 2" key="1">
    <citation type="submission" date="2009-06" db="EMBL/GenBank/DDBJ databases">
        <title>The Genome Sequence of Lactobacillus coleohominis strain 101-4-CHN.</title>
        <authorList>
            <consortium name="The Broad Institute Genome Sequencing Platform"/>
            <person name="Ward D."/>
            <person name="Young S.K."/>
            <person name="Zeng Q."/>
            <person name="Koehrsen M."/>
            <person name="Alvarado L."/>
            <person name="Berlin A."/>
            <person name="Borenstein D."/>
            <person name="Chen Z."/>
            <person name="Engels R."/>
            <person name="Freedman E."/>
            <person name="Gellesch M."/>
            <person name="Goldberg J."/>
            <person name="Griggs A."/>
            <person name="Gujja S."/>
            <person name="Heiman D."/>
            <person name="Hepburn T."/>
            <person name="Howarth C."/>
            <person name="Jen D."/>
            <person name="Larson L."/>
            <person name="Lewis B."/>
            <person name="Mehta T."/>
            <person name="Park D."/>
            <person name="Pearson M."/>
            <person name="Roberts A."/>
            <person name="Saif S."/>
            <person name="Shea T."/>
            <person name="Shenoy N."/>
            <person name="Sisk P."/>
            <person name="Stolte C."/>
            <person name="Sykes S."/>
            <person name="Walk T."/>
            <person name="White J."/>
            <person name="Yandava C."/>
            <person name="Liu Y."/>
            <person name="Xu Q."/>
            <person name="Lander E."/>
            <person name="Nusbaum C."/>
            <person name="Galagan J."/>
            <person name="Birren B."/>
        </authorList>
    </citation>
    <scope>NUCLEOTIDE SEQUENCE [LARGE SCALE GENOMIC DNA]</scope>
    <source>
        <strain evidence="1 2">101-4-CHN</strain>
    </source>
</reference>
<dbReference type="Proteomes" id="UP000003987">
    <property type="component" value="Unassembled WGS sequence"/>
</dbReference>
<evidence type="ECO:0000313" key="2">
    <source>
        <dbReference type="Proteomes" id="UP000003987"/>
    </source>
</evidence>
<protein>
    <recommendedName>
        <fullName evidence="3">Phage protein</fullName>
    </recommendedName>
</protein>
<dbReference type="STRING" id="575594.HMPREF0501_00479"/>
<dbReference type="HOGENOM" id="CLU_085718_1_0_9"/>
<dbReference type="eggNOG" id="ENOG5032SWP">
    <property type="taxonomic scope" value="Bacteria"/>
</dbReference>
<dbReference type="Pfam" id="PF16784">
    <property type="entry name" value="HNHc_6"/>
    <property type="match status" value="1"/>
</dbReference>
<name>C7XUW3_9LACO</name>
<dbReference type="AlphaFoldDB" id="C7XUW3"/>
<keyword evidence="2" id="KW-1185">Reference proteome</keyword>